<gene>
    <name evidence="1" type="ORF">RGI145_00755</name>
    <name evidence="2" type="ORF">RQ831_19870</name>
</gene>
<protein>
    <submittedName>
        <fullName evidence="1">Uncharacterized protein</fullName>
    </submittedName>
</protein>
<evidence type="ECO:0000313" key="1">
    <source>
        <dbReference type="EMBL" id="APT55868.1"/>
    </source>
</evidence>
<dbReference type="KEGG" id="rgi:RGI145_00755"/>
<organism evidence="1 3">
    <name type="scientific">Roseomonas gilardii</name>
    <dbReference type="NCBI Taxonomy" id="257708"/>
    <lineage>
        <taxon>Bacteria</taxon>
        <taxon>Pseudomonadati</taxon>
        <taxon>Pseudomonadota</taxon>
        <taxon>Alphaproteobacteria</taxon>
        <taxon>Acetobacterales</taxon>
        <taxon>Roseomonadaceae</taxon>
        <taxon>Roseomonas</taxon>
    </lineage>
</organism>
<evidence type="ECO:0000313" key="4">
    <source>
        <dbReference type="Proteomes" id="UP001258945"/>
    </source>
</evidence>
<dbReference type="STRING" id="257708.RGI145_00755"/>
<proteinExistence type="predicted"/>
<dbReference type="EMBL" id="CP015583">
    <property type="protein sequence ID" value="APT55868.1"/>
    <property type="molecule type" value="Genomic_DNA"/>
</dbReference>
<dbReference type="EMBL" id="JAVVDO010000049">
    <property type="protein sequence ID" value="MDT8333313.1"/>
    <property type="molecule type" value="Genomic_DNA"/>
</dbReference>
<dbReference type="Proteomes" id="UP001258945">
    <property type="component" value="Unassembled WGS sequence"/>
</dbReference>
<reference evidence="2" key="3">
    <citation type="submission" date="2023-09" db="EMBL/GenBank/DDBJ databases">
        <authorList>
            <person name="Schober I."/>
            <person name="Bunk B."/>
        </authorList>
    </citation>
    <scope>NUCLEOTIDE SEQUENCE</scope>
    <source>
        <strain evidence="2">DSM 103800</strain>
    </source>
</reference>
<dbReference type="RefSeq" id="WP_075796837.1">
    <property type="nucleotide sequence ID" value="NZ_CP015583.1"/>
</dbReference>
<accession>A0A1L7AAQ7</accession>
<dbReference type="AlphaFoldDB" id="A0A1L7AAQ7"/>
<dbReference type="Proteomes" id="UP000185494">
    <property type="component" value="Chromosome 1"/>
</dbReference>
<evidence type="ECO:0000313" key="2">
    <source>
        <dbReference type="EMBL" id="MDT8333313.1"/>
    </source>
</evidence>
<reference evidence="1 3" key="1">
    <citation type="submission" date="2016-05" db="EMBL/GenBank/DDBJ databases">
        <title>Complete Genome and Methylome Analysis of Psychrotrophic Bacterial Isolates from Antarctic Lake Untersee.</title>
        <authorList>
            <person name="Fomenkov A."/>
            <person name="Akimov V.N."/>
            <person name="Vasilyeva L.V."/>
            <person name="Andersen D."/>
            <person name="Vincze T."/>
            <person name="Roberts R.J."/>
        </authorList>
    </citation>
    <scope>NUCLEOTIDE SEQUENCE [LARGE SCALE GENOMIC DNA]</scope>
    <source>
        <strain evidence="1 3">U14-5</strain>
    </source>
</reference>
<name>A0A1L7AAQ7_9PROT</name>
<keyword evidence="4" id="KW-1185">Reference proteome</keyword>
<sequence>MRRKSLFPELLGTLAVTGTLLVVYLTALQVMEDQVDHGAAWLPVRVALNEGPPAVLPWETSGPSASSPIR</sequence>
<evidence type="ECO:0000313" key="3">
    <source>
        <dbReference type="Proteomes" id="UP000185494"/>
    </source>
</evidence>
<reference evidence="2 4" key="2">
    <citation type="journal article" date="2019" name="Microb. Pathog.">
        <title>Comparison of VITEK 2, MALDI-TOF MS, 16S rRNA gene sequencing, and whole-genome sequencing for identification of Roseomonas mucosa.</title>
        <authorList>
            <person name="Rudolph W.W."/>
            <person name="Gunzer F."/>
            <person name="Trauth M."/>
            <person name="Bunk B."/>
            <person name="Bigge R."/>
            <person name="Schrottner P."/>
        </authorList>
    </citation>
    <scope>NUCLEOTIDE SEQUENCE [LARGE SCALE GENOMIC DNA]</scope>
    <source>
        <strain evidence="2 4">DSM 103800</strain>
    </source>
</reference>